<dbReference type="SUPFAM" id="SSF52833">
    <property type="entry name" value="Thioredoxin-like"/>
    <property type="match status" value="1"/>
</dbReference>
<dbReference type="PROSITE" id="PS51354">
    <property type="entry name" value="GLUTAREDOXIN_2"/>
    <property type="match status" value="1"/>
</dbReference>
<gene>
    <name evidence="4" type="ORF">M622_05555</name>
</gene>
<accession>S9ZLR5</accession>
<protein>
    <recommendedName>
        <fullName evidence="3">Glutaredoxin domain-containing protein</fullName>
    </recommendedName>
</protein>
<comment type="caution">
    <text evidence="4">The sequence shown here is derived from an EMBL/GenBank/DDBJ whole genome shotgun (WGS) entry which is preliminary data.</text>
</comment>
<dbReference type="InterPro" id="IPR011767">
    <property type="entry name" value="GLR_AS"/>
</dbReference>
<evidence type="ECO:0000256" key="2">
    <source>
        <dbReference type="SAM" id="SignalP"/>
    </source>
</evidence>
<keyword evidence="1" id="KW-0812">Transmembrane</keyword>
<evidence type="ECO:0000259" key="3">
    <source>
        <dbReference type="Pfam" id="PF00462"/>
    </source>
</evidence>
<feature type="signal peptide" evidence="2">
    <location>
        <begin position="1"/>
        <end position="22"/>
    </location>
</feature>
<keyword evidence="1" id="KW-1133">Transmembrane helix</keyword>
<dbReference type="Gene3D" id="3.40.30.10">
    <property type="entry name" value="Glutaredoxin"/>
    <property type="match status" value="1"/>
</dbReference>
<name>S9ZLR5_9RHOO</name>
<dbReference type="PATRIC" id="fig|1348657.5.peg.3000"/>
<dbReference type="AlphaFoldDB" id="S9ZLR5"/>
<keyword evidence="1" id="KW-0472">Membrane</keyword>
<feature type="transmembrane region" description="Helical" evidence="1">
    <location>
        <begin position="207"/>
        <end position="231"/>
    </location>
</feature>
<reference evidence="4 5" key="1">
    <citation type="submission" date="2013-06" db="EMBL/GenBank/DDBJ databases">
        <title>Draft genome sequence of Thauera terpenica.</title>
        <authorList>
            <person name="Liu B."/>
            <person name="Frostegard A.H."/>
            <person name="Shapleigh J.P."/>
        </authorList>
    </citation>
    <scope>NUCLEOTIDE SEQUENCE [LARGE SCALE GENOMIC DNA]</scope>
    <source>
        <strain evidence="4 5">58Eu</strain>
    </source>
</reference>
<dbReference type="InterPro" id="IPR036249">
    <property type="entry name" value="Thioredoxin-like_sf"/>
</dbReference>
<evidence type="ECO:0000313" key="5">
    <source>
        <dbReference type="Proteomes" id="UP000015455"/>
    </source>
</evidence>
<dbReference type="OrthoDB" id="9798180at2"/>
<proteinExistence type="predicted"/>
<feature type="chain" id="PRO_5004573701" description="Glutaredoxin domain-containing protein" evidence="2">
    <location>
        <begin position="23"/>
        <end position="373"/>
    </location>
</feature>
<dbReference type="EMBL" id="ATJV01000081">
    <property type="protein sequence ID" value="EPZ14447.1"/>
    <property type="molecule type" value="Genomic_DNA"/>
</dbReference>
<keyword evidence="5" id="KW-1185">Reference proteome</keyword>
<dbReference type="RefSeq" id="WP_021250400.1">
    <property type="nucleotide sequence ID" value="NZ_ATJV01000081.1"/>
</dbReference>
<dbReference type="eggNOG" id="COG0695">
    <property type="taxonomic scope" value="Bacteria"/>
</dbReference>
<feature type="transmembrane region" description="Helical" evidence="1">
    <location>
        <begin position="312"/>
        <end position="337"/>
    </location>
</feature>
<dbReference type="InterPro" id="IPR002109">
    <property type="entry name" value="Glutaredoxin"/>
</dbReference>
<feature type="transmembrane region" description="Helical" evidence="1">
    <location>
        <begin position="182"/>
        <end position="201"/>
    </location>
</feature>
<keyword evidence="2" id="KW-0732">Signal</keyword>
<feature type="transmembrane region" description="Helical" evidence="1">
    <location>
        <begin position="349"/>
        <end position="367"/>
    </location>
</feature>
<evidence type="ECO:0000313" key="4">
    <source>
        <dbReference type="EMBL" id="EPZ14447.1"/>
    </source>
</evidence>
<feature type="domain" description="Glutaredoxin" evidence="3">
    <location>
        <begin position="36"/>
        <end position="88"/>
    </location>
</feature>
<feature type="transmembrane region" description="Helical" evidence="1">
    <location>
        <begin position="268"/>
        <end position="300"/>
    </location>
</feature>
<dbReference type="STRING" id="1348657.M622_05555"/>
<feature type="transmembrane region" description="Helical" evidence="1">
    <location>
        <begin position="147"/>
        <end position="170"/>
    </location>
</feature>
<dbReference type="Pfam" id="PF00462">
    <property type="entry name" value="Glutaredoxin"/>
    <property type="match status" value="1"/>
</dbReference>
<dbReference type="PROSITE" id="PS00195">
    <property type="entry name" value="GLUTAREDOXIN_1"/>
    <property type="match status" value="1"/>
</dbReference>
<dbReference type="CDD" id="cd02976">
    <property type="entry name" value="NrdH"/>
    <property type="match status" value="1"/>
</dbReference>
<evidence type="ECO:0000256" key="1">
    <source>
        <dbReference type="SAM" id="Phobius"/>
    </source>
</evidence>
<dbReference type="Proteomes" id="UP000015455">
    <property type="component" value="Unassembled WGS sequence"/>
</dbReference>
<sequence>MILRLLLLLWFALLPTAQPAFADDPVAAPAQAVLQVFVREGCPHCTDAKIFLAELAQARPDLRIVYRWVDRDPAARDELMVLSRDAGSWPPGVPSFVFADQLLVGFDDAEHIGRELLAMLGEPAKPRETVESSFFGTLSATELGLPAFTLALGLLDGFNPCAMWVLLFLLSLLVRLQDRRRMVLVAGTFVLVSGAVYYAFMAAWLNLFLAVGMSTALRVGLAVLALLIGLVNVKDFFAFGRGVSLSIPASSKPGLYARMRGILKAETLPASLAAVALLAVVVNFVELLCTAGLPAIYTAVLTQQGLSPLAHYAYIGLYILAYMADDALMVSLAVLALGKAKLTERGGRMLKLVSGAVMLVLGLIMLLRPQWLM</sequence>
<organism evidence="4 5">
    <name type="scientific">Thauera terpenica 58Eu</name>
    <dbReference type="NCBI Taxonomy" id="1348657"/>
    <lineage>
        <taxon>Bacteria</taxon>
        <taxon>Pseudomonadati</taxon>
        <taxon>Pseudomonadota</taxon>
        <taxon>Betaproteobacteria</taxon>
        <taxon>Rhodocyclales</taxon>
        <taxon>Zoogloeaceae</taxon>
        <taxon>Thauera</taxon>
    </lineage>
</organism>